<dbReference type="Gene3D" id="3.40.50.620">
    <property type="entry name" value="HUPs"/>
    <property type="match status" value="1"/>
</dbReference>
<feature type="binding site" evidence="3">
    <location>
        <begin position="7"/>
        <end position="20"/>
    </location>
    <ligand>
        <name>ATP</name>
        <dbReference type="ChEBI" id="CHEBI:30616"/>
    </ligand>
</feature>
<name>A0ABU8HA80_9BACI</name>
<keyword evidence="3" id="KW-0963">Cytoplasm</keyword>
<evidence type="ECO:0000256" key="3">
    <source>
        <dbReference type="HAMAP-Rule" id="MF_01539"/>
    </source>
</evidence>
<keyword evidence="2 3" id="KW-0819">tRNA processing</keyword>
<protein>
    <recommendedName>
        <fullName evidence="3">tRNA(Met) cytidine acetate ligase</fullName>
        <ecNumber evidence="3">6.3.4.-</ecNumber>
    </recommendedName>
</protein>
<comment type="function">
    <text evidence="3">Catalyzes the formation of N(4)-acetylcytidine (ac(4)C) at the wobble position of elongator tRNA(Met), using acetate and ATP as substrates. First activates an acetate ion to form acetyladenylate (Ac-AMP) and then transfers the acetyl group to tRNA to form ac(4)C34.</text>
</comment>
<feature type="binding site" evidence="3">
    <location>
        <position position="101"/>
    </location>
    <ligand>
        <name>ATP</name>
        <dbReference type="ChEBI" id="CHEBI:30616"/>
    </ligand>
</feature>
<evidence type="ECO:0000256" key="2">
    <source>
        <dbReference type="ARBA" id="ARBA00022694"/>
    </source>
</evidence>
<dbReference type="EMBL" id="JBBAXC010000002">
    <property type="protein sequence ID" value="MEI5906059.1"/>
    <property type="molecule type" value="Genomic_DNA"/>
</dbReference>
<dbReference type="HAMAP" id="MF_01539">
    <property type="entry name" value="TmcAL"/>
    <property type="match status" value="1"/>
</dbReference>
<evidence type="ECO:0000313" key="4">
    <source>
        <dbReference type="EMBL" id="MEI5906059.1"/>
    </source>
</evidence>
<comment type="catalytic activity">
    <reaction evidence="3">
        <text>cytidine(34) in elongator tRNA(Met) + acetate + ATP = N(4)-acetylcytidine(34) in elongator tRNA(Met) + AMP + diphosphate</text>
        <dbReference type="Rhea" id="RHEA:58144"/>
        <dbReference type="Rhea" id="RHEA-COMP:10693"/>
        <dbReference type="Rhea" id="RHEA-COMP:10694"/>
        <dbReference type="ChEBI" id="CHEBI:30089"/>
        <dbReference type="ChEBI" id="CHEBI:30616"/>
        <dbReference type="ChEBI" id="CHEBI:33019"/>
        <dbReference type="ChEBI" id="CHEBI:74900"/>
        <dbReference type="ChEBI" id="CHEBI:82748"/>
        <dbReference type="ChEBI" id="CHEBI:456215"/>
    </reaction>
</comment>
<dbReference type="PANTHER" id="PTHR37825">
    <property type="entry name" value="TRNA(MET) CYTIDINE ACETATE LIGASE"/>
    <property type="match status" value="1"/>
</dbReference>
<dbReference type="Proteomes" id="UP001312865">
    <property type="component" value="Unassembled WGS sequence"/>
</dbReference>
<dbReference type="SUPFAM" id="SSF52374">
    <property type="entry name" value="Nucleotidylyl transferase"/>
    <property type="match status" value="1"/>
</dbReference>
<reference evidence="4 5" key="1">
    <citation type="journal article" date="2018" name="J. Microbiol.">
        <title>Bacillus spongiae sp. nov., isolated from sponge of Jeju Island.</title>
        <authorList>
            <person name="Lee G.E."/>
            <person name="Im W.T."/>
            <person name="Park J.S."/>
        </authorList>
    </citation>
    <scope>NUCLEOTIDE SEQUENCE [LARGE SCALE GENOMIC DNA]</scope>
    <source>
        <strain evidence="4 5">135PIL107-10</strain>
    </source>
</reference>
<evidence type="ECO:0000313" key="5">
    <source>
        <dbReference type="Proteomes" id="UP001312865"/>
    </source>
</evidence>
<evidence type="ECO:0000256" key="1">
    <source>
        <dbReference type="ARBA" id="ARBA00022598"/>
    </source>
</evidence>
<dbReference type="InterPro" id="IPR014729">
    <property type="entry name" value="Rossmann-like_a/b/a_fold"/>
</dbReference>
<feature type="binding site" evidence="3">
    <location>
        <position position="162"/>
    </location>
    <ligand>
        <name>ATP</name>
        <dbReference type="ChEBI" id="CHEBI:30616"/>
    </ligand>
</feature>
<gene>
    <name evidence="3" type="primary">tmcAL</name>
    <name evidence="4" type="ORF">WAK64_03110</name>
</gene>
<accession>A0ABU8HA80</accession>
<keyword evidence="5" id="KW-1185">Reference proteome</keyword>
<comment type="subcellular location">
    <subcellularLocation>
        <location evidence="3">Cytoplasm</location>
    </subcellularLocation>
</comment>
<proteinExistence type="inferred from homology"/>
<organism evidence="4 5">
    <name type="scientific">Bacillus spongiae</name>
    <dbReference type="NCBI Taxonomy" id="2683610"/>
    <lineage>
        <taxon>Bacteria</taxon>
        <taxon>Bacillati</taxon>
        <taxon>Bacillota</taxon>
        <taxon>Bacilli</taxon>
        <taxon>Bacillales</taxon>
        <taxon>Bacillaceae</taxon>
        <taxon>Bacillus</taxon>
    </lineage>
</organism>
<feature type="binding site" evidence="3">
    <location>
        <position position="187"/>
    </location>
    <ligand>
        <name>ATP</name>
        <dbReference type="ChEBI" id="CHEBI:30616"/>
    </ligand>
</feature>
<dbReference type="NCBIfam" id="NF010191">
    <property type="entry name" value="PRK13670.1"/>
    <property type="match status" value="1"/>
</dbReference>
<dbReference type="PANTHER" id="PTHR37825:SF1">
    <property type="entry name" value="TRNA(MET) CYTIDINE ACETATE LIGASE"/>
    <property type="match status" value="1"/>
</dbReference>
<sequence>MKATGIVVEYNPFHNGHLHHLQLSKRISNADAVIAVMSGNFLQRGEPALVDKWTRAKMALLAGVDIIVELPYAFATQNAKTFAFGAISILEALRCESFCFGSESGDLDAFMYTVNELQHQNVAYEKEISKNIAEGMSYPSALSAAFKTLHFTKPAIDLSQPNNILGYHYIDAKQRMGASIRPLTIQRTQAGYHDEAFNSSSIASATSIRKALKEHSFSIKKVERFIPKGTAQELHSSIHEYGQLVGWEDFWPLLQYKLLTTNKEDLSLIYEMEEGVHHRIMDKMTTSNSFFELMENVKTKRYTWTRIQRMLLHTLTNTTKEEMNKDYPSYIRLLGMSDIGRQYLNNIKKDIELPLISKLSSVKKEDIAIDIRASRLYALGYKSPSAQQKLLAKDYSQPPLYVNKS</sequence>
<keyword evidence="3" id="KW-0067">ATP-binding</keyword>
<keyword evidence="3" id="KW-0820">tRNA-binding</keyword>
<keyword evidence="1 3" id="KW-0436">Ligase</keyword>
<comment type="caution">
    <text evidence="4">The sequence shown here is derived from an EMBL/GenBank/DDBJ whole genome shotgun (WGS) entry which is preliminary data.</text>
</comment>
<dbReference type="InterPro" id="IPR008513">
    <property type="entry name" value="tRNA(Met)_cyd_acetate_ligase"/>
</dbReference>
<comment type="similarity">
    <text evidence="3">Belongs to the TmcAL family.</text>
</comment>
<comment type="caution">
    <text evidence="3">Lacks conserved residue(s) required for the propagation of feature annotation.</text>
</comment>
<keyword evidence="3" id="KW-0694">RNA-binding</keyword>
<dbReference type="EC" id="6.3.4.-" evidence="3"/>
<keyword evidence="3" id="KW-0547">Nucleotide-binding</keyword>
<dbReference type="Pfam" id="PF05636">
    <property type="entry name" value="HIGH_NTase1"/>
    <property type="match status" value="1"/>
</dbReference>